<dbReference type="EMBL" id="KQ965859">
    <property type="protein sequence ID" value="KXS09540.1"/>
    <property type="molecule type" value="Genomic_DNA"/>
</dbReference>
<dbReference type="Proteomes" id="UP000070544">
    <property type="component" value="Unassembled WGS sequence"/>
</dbReference>
<evidence type="ECO:0000313" key="2">
    <source>
        <dbReference type="Proteomes" id="UP000070544"/>
    </source>
</evidence>
<dbReference type="AlphaFoldDB" id="A0A138ZYH9"/>
<organism evidence="1 2">
    <name type="scientific">Gonapodya prolifera (strain JEL478)</name>
    <name type="common">Monoblepharis prolifera</name>
    <dbReference type="NCBI Taxonomy" id="1344416"/>
    <lineage>
        <taxon>Eukaryota</taxon>
        <taxon>Fungi</taxon>
        <taxon>Fungi incertae sedis</taxon>
        <taxon>Chytridiomycota</taxon>
        <taxon>Chytridiomycota incertae sedis</taxon>
        <taxon>Monoblepharidomycetes</taxon>
        <taxon>Monoblepharidales</taxon>
        <taxon>Gonapodyaceae</taxon>
        <taxon>Gonapodya</taxon>
    </lineage>
</organism>
<evidence type="ECO:0000313" key="1">
    <source>
        <dbReference type="EMBL" id="KXS09540.1"/>
    </source>
</evidence>
<protein>
    <submittedName>
        <fullName evidence="1">Uncharacterized protein</fullName>
    </submittedName>
</protein>
<reference evidence="1 2" key="1">
    <citation type="journal article" date="2015" name="Genome Biol. Evol.">
        <title>Phylogenomic analyses indicate that early fungi evolved digesting cell walls of algal ancestors of land plants.</title>
        <authorList>
            <person name="Chang Y."/>
            <person name="Wang S."/>
            <person name="Sekimoto S."/>
            <person name="Aerts A.L."/>
            <person name="Choi C."/>
            <person name="Clum A."/>
            <person name="LaButti K.M."/>
            <person name="Lindquist E.A."/>
            <person name="Yee Ngan C."/>
            <person name="Ohm R.A."/>
            <person name="Salamov A.A."/>
            <person name="Grigoriev I.V."/>
            <person name="Spatafora J.W."/>
            <person name="Berbee M.L."/>
        </authorList>
    </citation>
    <scope>NUCLEOTIDE SEQUENCE [LARGE SCALE GENOMIC DNA]</scope>
    <source>
        <strain evidence="1 2">JEL478</strain>
    </source>
</reference>
<keyword evidence="2" id="KW-1185">Reference proteome</keyword>
<gene>
    <name evidence="1" type="ORF">M427DRAFT_38759</name>
</gene>
<dbReference type="OrthoDB" id="7771326at2759"/>
<proteinExistence type="predicted"/>
<accession>A0A138ZYH9</accession>
<sequence length="388" mass="43356">MVTWRHNSKGGRPTAAHTPALTALPRRILCVSDRPAPTEHIAALQDTAACHSHPAAMHPHFSHQIHWTDLAWALSRPSETGVAIPVRACGRIHPDTSHTRQLLANRAYLVKYVCPDADCAPSPSDEQGTFYKDAARDGARDDTLVLFEFKRDVKNGLHRGGLQSWQDWTPTTAAHKRLHHFLDSFLSTLQTLGDTEAAKILSTTTNLTRTACEQRCAQIRALPTYSDFWHDCDLVLNMLIRGEVLLAIRCHDVGILDLPVVRAQTFGGQAVGNYWNFLLYHLLRVYLGTNAILAAGTAGLKVDDKSQGEFMRGITSMLSDCDGRTFLPSLRPALDPGVFLKDGDATRDMLKALFRFFALFGVLERRGLAMTEDEWRTRWAELVLDFYL</sequence>
<name>A0A138ZYH9_GONPJ</name>